<evidence type="ECO:0000313" key="1">
    <source>
        <dbReference type="EMBL" id="CAB4738628.1"/>
    </source>
</evidence>
<dbReference type="EMBL" id="CAFBPD010000022">
    <property type="protein sequence ID" value="CAB4999050.1"/>
    <property type="molecule type" value="Genomic_DNA"/>
</dbReference>
<proteinExistence type="predicted"/>
<sequence>MPAAIGSVNLSVMVGFWMKPPRKSPTRADVSTCLTTASEITFETASCTAGSLTSGPTVSRYCVLSITVSWPQWPMRATGVTMTVKMKTRSEAIARIPQRLPFDMCSPDASLGDVRHEPTA</sequence>
<evidence type="ECO:0000313" key="2">
    <source>
        <dbReference type="EMBL" id="CAB4999050.1"/>
    </source>
</evidence>
<name>A0A6J7P029_9ZZZZ</name>
<organism evidence="2">
    <name type="scientific">freshwater metagenome</name>
    <dbReference type="NCBI Taxonomy" id="449393"/>
    <lineage>
        <taxon>unclassified sequences</taxon>
        <taxon>metagenomes</taxon>
        <taxon>ecological metagenomes</taxon>
    </lineage>
</organism>
<dbReference type="EMBL" id="CAEZYZ010000019">
    <property type="protein sequence ID" value="CAB4738628.1"/>
    <property type="molecule type" value="Genomic_DNA"/>
</dbReference>
<dbReference type="AlphaFoldDB" id="A0A6J7P029"/>
<gene>
    <name evidence="1" type="ORF">UFOPK2810_00190</name>
    <name evidence="2" type="ORF">UFOPK4061_00197</name>
</gene>
<protein>
    <submittedName>
        <fullName evidence="2">Unannotated protein</fullName>
    </submittedName>
</protein>
<reference evidence="2" key="1">
    <citation type="submission" date="2020-05" db="EMBL/GenBank/DDBJ databases">
        <authorList>
            <person name="Chiriac C."/>
            <person name="Salcher M."/>
            <person name="Ghai R."/>
            <person name="Kavagutti S V."/>
        </authorList>
    </citation>
    <scope>NUCLEOTIDE SEQUENCE</scope>
</reference>
<accession>A0A6J7P029</accession>